<feature type="compositionally biased region" description="Low complexity" evidence="1">
    <location>
        <begin position="226"/>
        <end position="235"/>
    </location>
</feature>
<dbReference type="RefSeq" id="XP_020713053.1">
    <property type="nucleotide sequence ID" value="XM_020857394.1"/>
</dbReference>
<evidence type="ECO:0000256" key="1">
    <source>
        <dbReference type="SAM" id="MobiDB-lite"/>
    </source>
</evidence>
<feature type="region of interest" description="Disordered" evidence="1">
    <location>
        <begin position="197"/>
        <end position="264"/>
    </location>
</feature>
<sequence>MLAQRSFDMWRILTIFIIATLVMDSEGGTQVKSQSRPQARLKSSIPLARNRKRYATGYAGSSAGSYAGAGGSAGGYGGGGYDDYDYGYAPDFGFIDPFLFHQQLTAQILANQAAQNHAIASTYSSGQAMATADASLLPNDKRIQQQIAQQQAYFNNIHRPSYYGSAGGGGSYSTPNRYAPNHAAAAASIGPGGSYHTASINPANPDIPNINNRFGGPSSPGGYKGVSVSSFSSSSDINGQKTSRRGAQTTINDNGKVTTYRVQS</sequence>
<keyword evidence="2" id="KW-0732">Signal</keyword>
<reference evidence="3" key="1">
    <citation type="submission" date="2013-07" db="EMBL/GenBank/DDBJ databases">
        <authorList>
            <person name="Geib S."/>
        </authorList>
    </citation>
    <scope>NUCLEOTIDE SEQUENCE</scope>
</reference>
<dbReference type="EMBL" id="GAMC01009706">
    <property type="protein sequence ID" value="JAB96849.1"/>
    <property type="molecule type" value="mRNA"/>
</dbReference>
<dbReference type="GeneID" id="101454084"/>
<accession>W8C4A1</accession>
<dbReference type="AlphaFoldDB" id="W8C4A1"/>
<evidence type="ECO:0000256" key="2">
    <source>
        <dbReference type="SAM" id="SignalP"/>
    </source>
</evidence>
<organism evidence="3">
    <name type="scientific">Ceratitis capitata</name>
    <name type="common">Mediterranean fruit fly</name>
    <name type="synonym">Tephritis capitata</name>
    <dbReference type="NCBI Taxonomy" id="7213"/>
    <lineage>
        <taxon>Eukaryota</taxon>
        <taxon>Metazoa</taxon>
        <taxon>Ecdysozoa</taxon>
        <taxon>Arthropoda</taxon>
        <taxon>Hexapoda</taxon>
        <taxon>Insecta</taxon>
        <taxon>Pterygota</taxon>
        <taxon>Neoptera</taxon>
        <taxon>Endopterygota</taxon>
        <taxon>Diptera</taxon>
        <taxon>Brachycera</taxon>
        <taxon>Muscomorpha</taxon>
        <taxon>Tephritoidea</taxon>
        <taxon>Tephritidae</taxon>
        <taxon>Ceratitis</taxon>
        <taxon>Ceratitis</taxon>
    </lineage>
</organism>
<evidence type="ECO:0000313" key="3">
    <source>
        <dbReference type="EMBL" id="JAB96849.1"/>
    </source>
</evidence>
<name>W8C4A1_CERCA</name>
<dbReference type="OrthoDB" id="8197468at2759"/>
<feature type="chain" id="PRO_5004906779" evidence="2">
    <location>
        <begin position="28"/>
        <end position="264"/>
    </location>
</feature>
<feature type="compositionally biased region" description="Low complexity" evidence="1">
    <location>
        <begin position="200"/>
        <end position="212"/>
    </location>
</feature>
<reference evidence="3" key="2">
    <citation type="journal article" date="2014" name="BMC Genomics">
        <title>A genomic perspective to assessing quality of mass-reared SIT flies used in Mediterranean fruit fly (Ceratitis capitata) eradication in California.</title>
        <authorList>
            <person name="Calla B."/>
            <person name="Hall B."/>
            <person name="Hou S."/>
            <person name="Geib S.M."/>
        </authorList>
    </citation>
    <scope>NUCLEOTIDE SEQUENCE</scope>
</reference>
<feature type="signal peptide" evidence="2">
    <location>
        <begin position="1"/>
        <end position="27"/>
    </location>
</feature>
<proteinExistence type="evidence at transcript level"/>
<feature type="compositionally biased region" description="Polar residues" evidence="1">
    <location>
        <begin position="236"/>
        <end position="264"/>
    </location>
</feature>
<protein>
    <submittedName>
        <fullName evidence="3">Uncharacterized protein</fullName>
    </submittedName>
</protein>